<name>A0AB39JEE9_9VIRU</name>
<keyword evidence="2" id="KW-0175">Coiled coil</keyword>
<proteinExistence type="predicted"/>
<dbReference type="InterPro" id="IPR013087">
    <property type="entry name" value="Znf_C2H2_type"/>
</dbReference>
<evidence type="ECO:0000256" key="2">
    <source>
        <dbReference type="SAM" id="Coils"/>
    </source>
</evidence>
<dbReference type="InterPro" id="IPR036236">
    <property type="entry name" value="Znf_C2H2_sf"/>
</dbReference>
<organism evidence="4">
    <name type="scientific">Florenciella sp. virus SA2</name>
    <dbReference type="NCBI Taxonomy" id="3240092"/>
    <lineage>
        <taxon>Viruses</taxon>
    </lineage>
</organism>
<dbReference type="PROSITE" id="PS50157">
    <property type="entry name" value="ZINC_FINGER_C2H2_2"/>
    <property type="match status" value="1"/>
</dbReference>
<feature type="coiled-coil region" evidence="2">
    <location>
        <begin position="101"/>
        <end position="135"/>
    </location>
</feature>
<sequence length="292" mass="35094">MDKYYCNHCNYDAKVKGNYDKHLKTKKHQKNLAIFSQNLAKFSPKLPKYQKNLSEFDMYFDNSQQFACKYCNKVFKHQSSLSKHVKYTCKNNKDEDWKELARLLNENVKDKDNQLNKMQKQIDKLANKLQIQNINNNITQYNLTNVNNVYLLDYNKTDYSHLTEGDYITCINDCNQCIKTLIEKVHFNKDKPENMNIYISSIKGNYAMVYKDGSWQIQNKKDQINDLYNYNEVVLENWYDEYKKKYPHIIQSFQRYLKNKDESDIINSVKEDILLMLYNKRNYLNNVVIEKE</sequence>
<dbReference type="SMART" id="SM00355">
    <property type="entry name" value="ZnF_C2H2"/>
    <property type="match status" value="2"/>
</dbReference>
<dbReference type="Gene3D" id="3.30.160.60">
    <property type="entry name" value="Classic Zinc Finger"/>
    <property type="match status" value="1"/>
</dbReference>
<keyword evidence="1" id="KW-0863">Zinc-finger</keyword>
<gene>
    <name evidence="4" type="ORF">FloV-SA2_00165</name>
</gene>
<keyword evidence="1" id="KW-0862">Zinc</keyword>
<keyword evidence="1" id="KW-0479">Metal-binding</keyword>
<evidence type="ECO:0000256" key="1">
    <source>
        <dbReference type="PROSITE-ProRule" id="PRU00042"/>
    </source>
</evidence>
<feature type="domain" description="C2H2-type" evidence="3">
    <location>
        <begin position="66"/>
        <end position="94"/>
    </location>
</feature>
<accession>A0AB39JEE9</accession>
<evidence type="ECO:0000259" key="3">
    <source>
        <dbReference type="PROSITE" id="PS50157"/>
    </source>
</evidence>
<dbReference type="SUPFAM" id="SSF57667">
    <property type="entry name" value="beta-beta-alpha zinc fingers"/>
    <property type="match status" value="1"/>
</dbReference>
<dbReference type="GO" id="GO:0008270">
    <property type="term" value="F:zinc ion binding"/>
    <property type="evidence" value="ECO:0007669"/>
    <property type="project" value="UniProtKB-KW"/>
</dbReference>
<dbReference type="EMBL" id="PP542043">
    <property type="protein sequence ID" value="XDO01984.1"/>
    <property type="molecule type" value="Genomic_DNA"/>
</dbReference>
<evidence type="ECO:0000313" key="4">
    <source>
        <dbReference type="EMBL" id="XDO01984.1"/>
    </source>
</evidence>
<reference evidence="4" key="1">
    <citation type="submission" date="2024-03" db="EMBL/GenBank/DDBJ databases">
        <title>Eukaryotic viruses encode the ribosomal protein eL40.</title>
        <authorList>
            <person name="Thomy J."/>
            <person name="Schvarcz C.R."/>
            <person name="McBeain K.A."/>
            <person name="Edwards K.F."/>
            <person name="Steward G.F."/>
        </authorList>
    </citation>
    <scope>NUCLEOTIDE SEQUENCE</scope>
    <source>
        <strain evidence="4">FloV-SA2</strain>
    </source>
</reference>
<protein>
    <recommendedName>
        <fullName evidence="3">C2H2-type domain-containing protein</fullName>
    </recommendedName>
</protein>